<accession>A0ABV4E258</accession>
<evidence type="ECO:0000313" key="2">
    <source>
        <dbReference type="Proteomes" id="UP001565243"/>
    </source>
</evidence>
<sequence>MSQLIEREQPESAVAVNAPMRLIEMAVSNNADIEKLEKLLDLQTKWDAEQARKSYLQAMASFQAALPTIKKLKSADFGQGKAKYKYASLDDIAEQIRPYLEQFGLSYRFEQTMNNGTINVKCIASHKDGHSESCEMIAAPDASGGKNNIQQSASTVTYLRRYTLTGALGVVTADEDIDGRLPQKAAEGLSVSTLKNINDYLVTMDKTWDADLLPLCSKVFGREITKPEEMTEAEAKKAFDFLKARARTA</sequence>
<organism evidence="1 2">
    <name type="scientific">Erwinia aeris</name>
    <dbReference type="NCBI Taxonomy" id="3239803"/>
    <lineage>
        <taxon>Bacteria</taxon>
        <taxon>Pseudomonadati</taxon>
        <taxon>Pseudomonadota</taxon>
        <taxon>Gammaproteobacteria</taxon>
        <taxon>Enterobacterales</taxon>
        <taxon>Erwiniaceae</taxon>
        <taxon>Erwinia</taxon>
    </lineage>
</organism>
<dbReference type="RefSeq" id="WP_369894588.1">
    <property type="nucleotide sequence ID" value="NZ_JBGFFX010000001.1"/>
</dbReference>
<dbReference type="InterPro" id="IPR007499">
    <property type="entry name" value="ERF_bacteria_virus"/>
</dbReference>
<reference evidence="1 2" key="1">
    <citation type="submission" date="2024-07" db="EMBL/GenBank/DDBJ databases">
        <authorList>
            <person name="Hebao G."/>
        </authorList>
    </citation>
    <scope>NUCLEOTIDE SEQUENCE [LARGE SCALE GENOMIC DNA]</scope>
    <source>
        <strain evidence="1 2">ACCC 02193</strain>
    </source>
</reference>
<keyword evidence="2" id="KW-1185">Reference proteome</keyword>
<gene>
    <name evidence="1" type="ORF">AB6T85_00815</name>
</gene>
<evidence type="ECO:0000313" key="1">
    <source>
        <dbReference type="EMBL" id="MEY8768982.1"/>
    </source>
</evidence>
<name>A0ABV4E258_9GAMM</name>
<protein>
    <submittedName>
        <fullName evidence="1">ERF family protein</fullName>
    </submittedName>
</protein>
<dbReference type="Pfam" id="PF04404">
    <property type="entry name" value="ERF"/>
    <property type="match status" value="1"/>
</dbReference>
<dbReference type="Proteomes" id="UP001565243">
    <property type="component" value="Unassembled WGS sequence"/>
</dbReference>
<comment type="caution">
    <text evidence="1">The sequence shown here is derived from an EMBL/GenBank/DDBJ whole genome shotgun (WGS) entry which is preliminary data.</text>
</comment>
<dbReference type="EMBL" id="JBGFFX010000001">
    <property type="protein sequence ID" value="MEY8768982.1"/>
    <property type="molecule type" value="Genomic_DNA"/>
</dbReference>
<proteinExistence type="predicted"/>